<feature type="transmembrane region" description="Helical" evidence="1">
    <location>
        <begin position="12"/>
        <end position="30"/>
    </location>
</feature>
<dbReference type="EMBL" id="JASAOK010000049">
    <property type="protein sequence ID" value="KAK6208499.1"/>
    <property type="molecule type" value="Genomic_DNA"/>
</dbReference>
<accession>A0AAV9SWY4</accession>
<dbReference type="AlphaFoldDB" id="A0AAV9SWY4"/>
<name>A0AAV9SWY4_9PEZI</name>
<organism evidence="2 3">
    <name type="scientific">Colletotrichum tabaci</name>
    <dbReference type="NCBI Taxonomy" id="1209068"/>
    <lineage>
        <taxon>Eukaryota</taxon>
        <taxon>Fungi</taxon>
        <taxon>Dikarya</taxon>
        <taxon>Ascomycota</taxon>
        <taxon>Pezizomycotina</taxon>
        <taxon>Sordariomycetes</taxon>
        <taxon>Hypocreomycetidae</taxon>
        <taxon>Glomerellales</taxon>
        <taxon>Glomerellaceae</taxon>
        <taxon>Colletotrichum</taxon>
        <taxon>Colletotrichum destructivum species complex</taxon>
    </lineage>
</organism>
<keyword evidence="3" id="KW-1185">Reference proteome</keyword>
<evidence type="ECO:0000256" key="1">
    <source>
        <dbReference type="SAM" id="Phobius"/>
    </source>
</evidence>
<reference evidence="2 3" key="1">
    <citation type="submission" date="2023-04" db="EMBL/GenBank/DDBJ databases">
        <title>Colletotrichum tabacum stain YC1 causing leaf anthracnose on Nicotiana tabacum(L.) cv.</title>
        <authorList>
            <person name="Ji Z."/>
            <person name="Wang M."/>
            <person name="Zhang J."/>
            <person name="Wang N."/>
            <person name="Zhou Z."/>
        </authorList>
    </citation>
    <scope>NUCLEOTIDE SEQUENCE [LARGE SCALE GENOMIC DNA]</scope>
    <source>
        <strain evidence="2 3">YC1</strain>
    </source>
</reference>
<feature type="transmembrane region" description="Helical" evidence="1">
    <location>
        <begin position="98"/>
        <end position="115"/>
    </location>
</feature>
<dbReference type="Proteomes" id="UP001327957">
    <property type="component" value="Unassembled WGS sequence"/>
</dbReference>
<protein>
    <submittedName>
        <fullName evidence="2">Uncharacterized protein</fullName>
    </submittedName>
</protein>
<feature type="transmembrane region" description="Helical" evidence="1">
    <location>
        <begin position="42"/>
        <end position="60"/>
    </location>
</feature>
<keyword evidence="1" id="KW-1133">Transmembrane helix</keyword>
<keyword evidence="1" id="KW-0472">Membrane</keyword>
<gene>
    <name evidence="2" type="ORF">QIS74_12017</name>
</gene>
<comment type="caution">
    <text evidence="2">The sequence shown here is derived from an EMBL/GenBank/DDBJ whole genome shotgun (WGS) entry which is preliminary data.</text>
</comment>
<feature type="transmembrane region" description="Helical" evidence="1">
    <location>
        <begin position="72"/>
        <end position="92"/>
    </location>
</feature>
<proteinExistence type="predicted"/>
<sequence>MALFFLAEMVGLMAFHFYLLFCTGLTPFSPSPTLPDLATLETSLPAIAFILGLLVWALVLDPDNRQVVNGPLRIFTIGLACFLSLRLAQWMPWCMLRVLQWSPVLALALVAWGVYQKWTGAAERAGVRWGRMEEVGPFRVDALFAGAGPVMVREIWNRW</sequence>
<evidence type="ECO:0000313" key="3">
    <source>
        <dbReference type="Proteomes" id="UP001327957"/>
    </source>
</evidence>
<evidence type="ECO:0000313" key="2">
    <source>
        <dbReference type="EMBL" id="KAK6208499.1"/>
    </source>
</evidence>
<keyword evidence="1" id="KW-0812">Transmembrane</keyword>